<feature type="transmembrane region" description="Helical" evidence="7">
    <location>
        <begin position="156"/>
        <end position="174"/>
    </location>
</feature>
<evidence type="ECO:0000256" key="2">
    <source>
        <dbReference type="ARBA" id="ARBA00009045"/>
    </source>
</evidence>
<evidence type="ECO:0000256" key="7">
    <source>
        <dbReference type="SAM" id="Phobius"/>
    </source>
</evidence>
<reference evidence="9" key="1">
    <citation type="submission" date="2022-10" db="EMBL/GenBank/DDBJ databases">
        <title>Chitiniphilus purpureus sp. nov., a novel chitin-degrading bacterium isolated from crawfish pond sediment.</title>
        <authorList>
            <person name="Li K."/>
        </authorList>
    </citation>
    <scope>NUCLEOTIDE SEQUENCE</scope>
    <source>
        <strain evidence="9">CD1</strain>
    </source>
</reference>
<name>A0ABY6DPG8_9NEIS</name>
<feature type="transmembrane region" description="Helical" evidence="7">
    <location>
        <begin position="68"/>
        <end position="90"/>
    </location>
</feature>
<evidence type="ECO:0000313" key="9">
    <source>
        <dbReference type="EMBL" id="UXY16260.1"/>
    </source>
</evidence>
<sequence length="368" mass="39568">MSILPPPSWFRRSPVTLLLLGANVLVMLLQLLQGVSLWGAAGGELVRWGANQHGLTLGGEPWRLLSSMFLHIGVVHLLVNMYSLAILGPLLERQLGPVRFSLLYLVAGLAGGLASTLWNAATISAGASGAIMGLAGACFALLLAERHRAGPGGRQALRQIGQVIVLNLALGLIIDGIDNANHIGGLLGGGVLAWGYAWAARRPHAGRDAFAIALGALALLGGLLYSQRTDTLRFDAALIRFVDTMTRYDQFGAFWLRTDPATRTAAFARAQTALSACAKEAQVAAGWRLPAADARLARQLGDYCNLRLAQYRVNEAQWRSQGDYGMPDLRYRGQADQLGLTLRPALTVRLKAAYHRNALRGERPARRG</sequence>
<dbReference type="GO" id="GO:0008233">
    <property type="term" value="F:peptidase activity"/>
    <property type="evidence" value="ECO:0007669"/>
    <property type="project" value="UniProtKB-KW"/>
</dbReference>
<feature type="domain" description="Peptidase S54 rhomboid" evidence="8">
    <location>
        <begin position="59"/>
        <end position="196"/>
    </location>
</feature>
<keyword evidence="3 7" id="KW-0812">Transmembrane</keyword>
<evidence type="ECO:0000256" key="1">
    <source>
        <dbReference type="ARBA" id="ARBA00004141"/>
    </source>
</evidence>
<protein>
    <submittedName>
        <fullName evidence="9">Rhomboid family intramembrane serine protease</fullName>
    </submittedName>
</protein>
<dbReference type="SUPFAM" id="SSF144091">
    <property type="entry name" value="Rhomboid-like"/>
    <property type="match status" value="1"/>
</dbReference>
<proteinExistence type="inferred from homology"/>
<evidence type="ECO:0000256" key="5">
    <source>
        <dbReference type="ARBA" id="ARBA00022989"/>
    </source>
</evidence>
<dbReference type="GO" id="GO:0006508">
    <property type="term" value="P:proteolysis"/>
    <property type="evidence" value="ECO:0007669"/>
    <property type="project" value="UniProtKB-KW"/>
</dbReference>
<feature type="transmembrane region" description="Helical" evidence="7">
    <location>
        <begin position="127"/>
        <end position="144"/>
    </location>
</feature>
<comment type="similarity">
    <text evidence="2">Belongs to the peptidase S54 family.</text>
</comment>
<feature type="transmembrane region" description="Helical" evidence="7">
    <location>
        <begin position="102"/>
        <end position="121"/>
    </location>
</feature>
<dbReference type="PANTHER" id="PTHR43731:SF14">
    <property type="entry name" value="PRESENILIN-ASSOCIATED RHOMBOID-LIKE PROTEIN, MITOCHONDRIAL"/>
    <property type="match status" value="1"/>
</dbReference>
<dbReference type="Proteomes" id="UP001061302">
    <property type="component" value="Chromosome"/>
</dbReference>
<evidence type="ECO:0000256" key="3">
    <source>
        <dbReference type="ARBA" id="ARBA00022692"/>
    </source>
</evidence>
<comment type="subcellular location">
    <subcellularLocation>
        <location evidence="1">Membrane</location>
        <topology evidence="1">Multi-pass membrane protein</topology>
    </subcellularLocation>
</comment>
<dbReference type="PANTHER" id="PTHR43731">
    <property type="entry name" value="RHOMBOID PROTEASE"/>
    <property type="match status" value="1"/>
</dbReference>
<dbReference type="Pfam" id="PF01694">
    <property type="entry name" value="Rhomboid"/>
    <property type="match status" value="1"/>
</dbReference>
<evidence type="ECO:0000313" key="10">
    <source>
        <dbReference type="Proteomes" id="UP001061302"/>
    </source>
</evidence>
<accession>A0ABY6DPG8</accession>
<organism evidence="9 10">
    <name type="scientific">Chitiniphilus purpureus</name>
    <dbReference type="NCBI Taxonomy" id="2981137"/>
    <lineage>
        <taxon>Bacteria</taxon>
        <taxon>Pseudomonadati</taxon>
        <taxon>Pseudomonadota</taxon>
        <taxon>Betaproteobacteria</taxon>
        <taxon>Neisseriales</taxon>
        <taxon>Chitinibacteraceae</taxon>
        <taxon>Chitiniphilus</taxon>
    </lineage>
</organism>
<dbReference type="RefSeq" id="WP_263125707.1">
    <property type="nucleotide sequence ID" value="NZ_CP106753.1"/>
</dbReference>
<keyword evidence="10" id="KW-1185">Reference proteome</keyword>
<gene>
    <name evidence="9" type="ORF">N8I74_04365</name>
</gene>
<feature type="transmembrane region" description="Helical" evidence="7">
    <location>
        <begin position="209"/>
        <end position="226"/>
    </location>
</feature>
<dbReference type="InterPro" id="IPR035952">
    <property type="entry name" value="Rhomboid-like_sf"/>
</dbReference>
<keyword evidence="6 7" id="KW-0472">Membrane</keyword>
<evidence type="ECO:0000259" key="8">
    <source>
        <dbReference type="Pfam" id="PF01694"/>
    </source>
</evidence>
<evidence type="ECO:0000256" key="4">
    <source>
        <dbReference type="ARBA" id="ARBA00022801"/>
    </source>
</evidence>
<dbReference type="Gene3D" id="1.20.1540.10">
    <property type="entry name" value="Rhomboid-like"/>
    <property type="match status" value="1"/>
</dbReference>
<keyword evidence="4" id="KW-0378">Hydrolase</keyword>
<dbReference type="EMBL" id="CP106753">
    <property type="protein sequence ID" value="UXY16260.1"/>
    <property type="molecule type" value="Genomic_DNA"/>
</dbReference>
<evidence type="ECO:0000256" key="6">
    <source>
        <dbReference type="ARBA" id="ARBA00023136"/>
    </source>
</evidence>
<dbReference type="InterPro" id="IPR050925">
    <property type="entry name" value="Rhomboid_protease_S54"/>
</dbReference>
<keyword evidence="5 7" id="KW-1133">Transmembrane helix</keyword>
<dbReference type="InterPro" id="IPR022764">
    <property type="entry name" value="Peptidase_S54_rhomboid_dom"/>
</dbReference>
<keyword evidence="9" id="KW-0645">Protease</keyword>